<dbReference type="SUPFAM" id="SSF53474">
    <property type="entry name" value="alpha/beta-Hydrolases"/>
    <property type="match status" value="1"/>
</dbReference>
<proteinExistence type="predicted"/>
<dbReference type="InterPro" id="IPR012669">
    <property type="entry name" value="Pectate_lyase"/>
</dbReference>
<accession>F3KZ97</accession>
<dbReference type="eggNOG" id="COG1657">
    <property type="taxonomic scope" value="Bacteria"/>
</dbReference>
<dbReference type="Pfam" id="PF09492">
    <property type="entry name" value="Pec_lyase"/>
    <property type="match status" value="1"/>
</dbReference>
<keyword evidence="3" id="KW-1185">Reference proteome</keyword>
<dbReference type="SUPFAM" id="SSF81853">
    <property type="entry name" value="Family 10 polysaccharide lyase"/>
    <property type="match status" value="1"/>
</dbReference>
<dbReference type="eggNOG" id="COG0657">
    <property type="taxonomic scope" value="Bacteria"/>
</dbReference>
<dbReference type="Proteomes" id="UP000005615">
    <property type="component" value="Unassembled WGS sequence"/>
</dbReference>
<dbReference type="NCBIfam" id="TIGR02474">
    <property type="entry name" value="pec_lyase"/>
    <property type="match status" value="1"/>
</dbReference>
<dbReference type="AlphaFoldDB" id="F3KZ97"/>
<evidence type="ECO:0000313" key="3">
    <source>
        <dbReference type="Proteomes" id="UP000005615"/>
    </source>
</evidence>
<dbReference type="InterPro" id="IPR029058">
    <property type="entry name" value="AB_hydrolase_fold"/>
</dbReference>
<sequence>MSTLKLLSTVLVSLAVTATGLSQAEDKLWLDYAAAEGSVRTSVEGEMPDYSMEREWTKHHEQYPYIKLANPRRQTSATVISNITYGNVSKTQTLDLVLPESTAPTPMMLLIHGGAWRSGHRDHFLAIAKSLAEHGYAAATVSYRTSREALYPAGMRDLEQALSFLKTHASQYNLDPSFIGLIGGSSGAHMASLLGVRLNEVEPGIIDVVVNFDGIVETQSKQVRYHEDRPGKLSYLSLWLGGRTEQAPVLWREVSPLAHVSANTPPFAFINSSHPRFHAGRNELVDKLKSFGTPSLVHEIPDTPHTFWLFEPWLSEAMDTTIAFLNTLRTDEKKPLSNTDYLADDRLPMDSSDAWTHYKLQSSRLLDRDNKSLQRNADISSLRRARVNRYQSIKLLSDKEVQNLLSFQTPSGGWSKNTDFINQAKLETQHYGREPSYVPTFDNGATTSELRLLARLGNPRSNEEVRQAIEKGLKLILSAQMPNGGWPQSFPLRGGYHDLCTHNDNVTANILELLIDVSERPENYQIQDNLLNSVRISIDRAIEHIVSEQYWINDDLAAWGQQHDPITHELVSARSFEPAALATTETADLIVVLMRVPNPSLTLQNAINAAAKWLEKTKLTGKRWQRNSEGQSQLITDREAPDLWPRFIDPVSGEAIFGDRNGRRYSQVSQISTERQRHYGWYQTFPARALIEYQQWLENF</sequence>
<dbReference type="EMBL" id="AEIG01000011">
    <property type="protein sequence ID" value="EGG30584.1"/>
    <property type="molecule type" value="Genomic_DNA"/>
</dbReference>
<dbReference type="Pfam" id="PF20434">
    <property type="entry name" value="BD-FAE"/>
    <property type="match status" value="1"/>
</dbReference>
<dbReference type="PANTHER" id="PTHR48081">
    <property type="entry name" value="AB HYDROLASE SUPERFAMILY PROTEIN C4A8.06C"/>
    <property type="match status" value="1"/>
</dbReference>
<name>F3KZ97_9GAMM</name>
<dbReference type="Gene3D" id="3.40.50.1820">
    <property type="entry name" value="alpha/beta hydrolase"/>
    <property type="match status" value="1"/>
</dbReference>
<dbReference type="GO" id="GO:0016787">
    <property type="term" value="F:hydrolase activity"/>
    <property type="evidence" value="ECO:0007669"/>
    <property type="project" value="UniProtKB-KW"/>
</dbReference>
<dbReference type="OrthoDB" id="9804686at2"/>
<keyword evidence="1" id="KW-0378">Hydrolase</keyword>
<evidence type="ECO:0000256" key="1">
    <source>
        <dbReference type="ARBA" id="ARBA00022801"/>
    </source>
</evidence>
<dbReference type="RefSeq" id="WP_009574737.1">
    <property type="nucleotide sequence ID" value="NZ_AEIG01000011.1"/>
</dbReference>
<dbReference type="InterPro" id="IPR050300">
    <property type="entry name" value="GDXG_lipolytic_enzyme"/>
</dbReference>
<organism evidence="2 3">
    <name type="scientific">Aequoribacter fuscus</name>
    <dbReference type="NCBI Taxonomy" id="2518989"/>
    <lineage>
        <taxon>Bacteria</taxon>
        <taxon>Pseudomonadati</taxon>
        <taxon>Pseudomonadota</taxon>
        <taxon>Gammaproteobacteria</taxon>
        <taxon>Cellvibrionales</taxon>
        <taxon>Halieaceae</taxon>
        <taxon>Aequoribacter</taxon>
    </lineage>
</organism>
<evidence type="ECO:0000313" key="2">
    <source>
        <dbReference type="EMBL" id="EGG30584.1"/>
    </source>
</evidence>
<dbReference type="STRING" id="2518989.IMCC3088_208"/>
<comment type="caution">
    <text evidence="2">The sequence shown here is derived from an EMBL/GenBank/DDBJ whole genome shotgun (WGS) entry which is preliminary data.</text>
</comment>
<protein>
    <submittedName>
        <fullName evidence="2">Putative pectinesterase</fullName>
    </submittedName>
</protein>
<reference evidence="2 3" key="1">
    <citation type="journal article" date="2011" name="J. Bacteriol.">
        <title>Genome sequence of strain IMCC3088, a proteorhodopsin-containing marine bacterium belonging to the OM60/NOR5 clade.</title>
        <authorList>
            <person name="Jang Y."/>
            <person name="Oh H.M."/>
            <person name="Kang I."/>
            <person name="Lee K."/>
            <person name="Yang S.J."/>
            <person name="Cho J.C."/>
        </authorList>
    </citation>
    <scope>NUCLEOTIDE SEQUENCE [LARGE SCALE GENOMIC DNA]</scope>
    <source>
        <strain evidence="2 3">IMCC3088</strain>
    </source>
</reference>
<dbReference type="InterPro" id="IPR049492">
    <property type="entry name" value="BD-FAE-like_dom"/>
</dbReference>
<dbReference type="Gene3D" id="1.50.10.20">
    <property type="match status" value="1"/>
</dbReference>
<gene>
    <name evidence="2" type="ORF">IMCC3088_208</name>
</gene>